<dbReference type="Proteomes" id="UP000799764">
    <property type="component" value="Unassembled WGS sequence"/>
</dbReference>
<name>A0A9P4PRX6_9PLEO</name>
<reference evidence="1" key="1">
    <citation type="journal article" date="2020" name="Stud. Mycol.">
        <title>101 Dothideomycetes genomes: a test case for predicting lifestyles and emergence of pathogens.</title>
        <authorList>
            <person name="Haridas S."/>
            <person name="Albert R."/>
            <person name="Binder M."/>
            <person name="Bloem J."/>
            <person name="Labutti K."/>
            <person name="Salamov A."/>
            <person name="Andreopoulos B."/>
            <person name="Baker S."/>
            <person name="Barry K."/>
            <person name="Bills G."/>
            <person name="Bluhm B."/>
            <person name="Cannon C."/>
            <person name="Castanera R."/>
            <person name="Culley D."/>
            <person name="Daum C."/>
            <person name="Ezra D."/>
            <person name="Gonzalez J."/>
            <person name="Henrissat B."/>
            <person name="Kuo A."/>
            <person name="Liang C."/>
            <person name="Lipzen A."/>
            <person name="Lutzoni F."/>
            <person name="Magnuson J."/>
            <person name="Mondo S."/>
            <person name="Nolan M."/>
            <person name="Ohm R."/>
            <person name="Pangilinan J."/>
            <person name="Park H.-J."/>
            <person name="Ramirez L."/>
            <person name="Alfaro M."/>
            <person name="Sun H."/>
            <person name="Tritt A."/>
            <person name="Yoshinaga Y."/>
            <person name="Zwiers L.-H."/>
            <person name="Turgeon B."/>
            <person name="Goodwin S."/>
            <person name="Spatafora J."/>
            <person name="Crous P."/>
            <person name="Grigoriev I."/>
        </authorList>
    </citation>
    <scope>NUCLEOTIDE SEQUENCE</scope>
    <source>
        <strain evidence="1">CBS 690.94</strain>
    </source>
</reference>
<keyword evidence="2" id="KW-1185">Reference proteome</keyword>
<dbReference type="AlphaFoldDB" id="A0A9P4PRX6"/>
<gene>
    <name evidence="1" type="ORF">P171DRAFT_428340</name>
</gene>
<organism evidence="1 2">
    <name type="scientific">Karstenula rhodostoma CBS 690.94</name>
    <dbReference type="NCBI Taxonomy" id="1392251"/>
    <lineage>
        <taxon>Eukaryota</taxon>
        <taxon>Fungi</taxon>
        <taxon>Dikarya</taxon>
        <taxon>Ascomycota</taxon>
        <taxon>Pezizomycotina</taxon>
        <taxon>Dothideomycetes</taxon>
        <taxon>Pleosporomycetidae</taxon>
        <taxon>Pleosporales</taxon>
        <taxon>Massarineae</taxon>
        <taxon>Didymosphaeriaceae</taxon>
        <taxon>Karstenula</taxon>
    </lineage>
</organism>
<comment type="caution">
    <text evidence="1">The sequence shown here is derived from an EMBL/GenBank/DDBJ whole genome shotgun (WGS) entry which is preliminary data.</text>
</comment>
<dbReference type="PROSITE" id="PS51257">
    <property type="entry name" value="PROKAR_LIPOPROTEIN"/>
    <property type="match status" value="1"/>
</dbReference>
<accession>A0A9P4PRX6</accession>
<protein>
    <submittedName>
        <fullName evidence="1">Uncharacterized protein</fullName>
    </submittedName>
</protein>
<evidence type="ECO:0000313" key="2">
    <source>
        <dbReference type="Proteomes" id="UP000799764"/>
    </source>
</evidence>
<sequence length="73" mass="8039">MQNASRRKRIFVFHAGVSIPVSYSCMQVRNARSSSSAQHSRNIESFHEMYMAVRTGHNVASGPSLPPPSCSSD</sequence>
<evidence type="ECO:0000313" key="1">
    <source>
        <dbReference type="EMBL" id="KAF2448228.1"/>
    </source>
</evidence>
<dbReference type="EMBL" id="MU001495">
    <property type="protein sequence ID" value="KAF2448228.1"/>
    <property type="molecule type" value="Genomic_DNA"/>
</dbReference>
<proteinExistence type="predicted"/>